<dbReference type="PRINTS" id="PR00326">
    <property type="entry name" value="GTP1OBG"/>
</dbReference>
<organism evidence="6 7">
    <name type="scientific">Heterodera trifolii</name>
    <dbReference type="NCBI Taxonomy" id="157864"/>
    <lineage>
        <taxon>Eukaryota</taxon>
        <taxon>Metazoa</taxon>
        <taxon>Ecdysozoa</taxon>
        <taxon>Nematoda</taxon>
        <taxon>Chromadorea</taxon>
        <taxon>Rhabditida</taxon>
        <taxon>Tylenchina</taxon>
        <taxon>Tylenchomorpha</taxon>
        <taxon>Tylenchoidea</taxon>
        <taxon>Heteroderidae</taxon>
        <taxon>Heteroderinae</taxon>
        <taxon>Heterodera</taxon>
    </lineage>
</organism>
<evidence type="ECO:0000313" key="6">
    <source>
        <dbReference type="EMBL" id="KAL3081048.1"/>
    </source>
</evidence>
<keyword evidence="1" id="KW-0479">Metal-binding</keyword>
<dbReference type="InterPro" id="IPR027417">
    <property type="entry name" value="P-loop_NTPase"/>
</dbReference>
<dbReference type="InterPro" id="IPR016496">
    <property type="entry name" value="GTPase_HflX"/>
</dbReference>
<dbReference type="InterPro" id="IPR030394">
    <property type="entry name" value="G_HFLX_dom"/>
</dbReference>
<dbReference type="InterPro" id="IPR042108">
    <property type="entry name" value="GTPase_HflX_N_sf"/>
</dbReference>
<reference evidence="6 7" key="1">
    <citation type="submission" date="2024-10" db="EMBL/GenBank/DDBJ databases">
        <authorList>
            <person name="Kim D."/>
        </authorList>
    </citation>
    <scope>NUCLEOTIDE SEQUENCE [LARGE SCALE GENOMIC DNA]</scope>
    <source>
        <strain evidence="6">BH-2024</strain>
    </source>
</reference>
<dbReference type="Gene3D" id="3.40.50.11060">
    <property type="entry name" value="GTPase HflX, N-terminal domain"/>
    <property type="match status" value="1"/>
</dbReference>
<dbReference type="Pfam" id="PF13167">
    <property type="entry name" value="GTP-bdg_N"/>
    <property type="match status" value="1"/>
</dbReference>
<gene>
    <name evidence="6" type="ORF">niasHT_037516</name>
</gene>
<dbReference type="Proteomes" id="UP001620626">
    <property type="component" value="Unassembled WGS sequence"/>
</dbReference>
<dbReference type="Pfam" id="PF01926">
    <property type="entry name" value="MMR_HSR1"/>
    <property type="match status" value="1"/>
</dbReference>
<evidence type="ECO:0000313" key="7">
    <source>
        <dbReference type="Proteomes" id="UP001620626"/>
    </source>
</evidence>
<dbReference type="GO" id="GO:0046872">
    <property type="term" value="F:metal ion binding"/>
    <property type="evidence" value="ECO:0007669"/>
    <property type="project" value="UniProtKB-KW"/>
</dbReference>
<dbReference type="AlphaFoldDB" id="A0ABD2J4R9"/>
<evidence type="ECO:0000256" key="1">
    <source>
        <dbReference type="ARBA" id="ARBA00022723"/>
    </source>
</evidence>
<evidence type="ECO:0000256" key="2">
    <source>
        <dbReference type="ARBA" id="ARBA00022741"/>
    </source>
</evidence>
<protein>
    <recommendedName>
        <fullName evidence="5">Hflx-type G domain-containing protein</fullName>
    </recommendedName>
</protein>
<dbReference type="EMBL" id="JBICBT010001143">
    <property type="protein sequence ID" value="KAL3081048.1"/>
    <property type="molecule type" value="Genomic_DNA"/>
</dbReference>
<evidence type="ECO:0000259" key="5">
    <source>
        <dbReference type="PROSITE" id="PS51705"/>
    </source>
</evidence>
<comment type="caution">
    <text evidence="6">The sequence shown here is derived from an EMBL/GenBank/DDBJ whole genome shotgun (WGS) entry which is preliminary data.</text>
</comment>
<dbReference type="PANTHER" id="PTHR10229">
    <property type="entry name" value="GTP-BINDING PROTEIN HFLX"/>
    <property type="match status" value="1"/>
</dbReference>
<sequence length="560" mass="62701">MHCSICGALCSKFGQLSAYLLRRKANAIARRFYSDKWPSNFISSPGGTIGNCDDKIYDEKQSKDNEFTELKVAYGLSNISGSSRDQRILLVHPRVRKMALKNTTVQQQIDEAQTLCETIPGFTVVSAIVLNTDAQLIRKKLVWGVGRLERIREWMLQHPVNALCINIDILAPAQQRELNSYFGIPVYDRYNIVLNIFKLYARTEEARLQIALAEIPYIRDRLCYIEANKSSSSSDELAESLNVEEVIPSLGRTTDGARRVELLRMREHSLRKQIRNAIASRANKVRHRLEASASANASKMAVIGVIGYTNAGKTSLIKSLTDEQSLCGEDRPFATLDTTLHQAVLPSRHKILLADTIGFISNLPIKLFASFTATLQYIESADLLIHVMDLSHRDILSQRDQVIETLKGLNIRRELIDGIITVGNKLDKCGPERLKWLRKKALLPPEEENTEKISADDSTLFPLPISCRTLDGMASLIRRMDCSTRSIIGSRIRRFRLAPGSTAIPYLYSEGLVAAEGPTSSECGQFLIFDISMTDAQLARFKSVMGARIKLKKLDDDDPA</sequence>
<proteinExistence type="predicted"/>
<dbReference type="Gene3D" id="3.40.50.300">
    <property type="entry name" value="P-loop containing nucleotide triphosphate hydrolases"/>
    <property type="match status" value="1"/>
</dbReference>
<dbReference type="PANTHER" id="PTHR10229:SF0">
    <property type="entry name" value="GTP-BINDING PROTEIN 6-RELATED"/>
    <property type="match status" value="1"/>
</dbReference>
<evidence type="ECO:0000256" key="3">
    <source>
        <dbReference type="ARBA" id="ARBA00022842"/>
    </source>
</evidence>
<dbReference type="InterPro" id="IPR006073">
    <property type="entry name" value="GTP-bd"/>
</dbReference>
<dbReference type="PROSITE" id="PS51705">
    <property type="entry name" value="G_HFLX"/>
    <property type="match status" value="1"/>
</dbReference>
<dbReference type="SUPFAM" id="SSF52540">
    <property type="entry name" value="P-loop containing nucleoside triphosphate hydrolases"/>
    <property type="match status" value="1"/>
</dbReference>
<keyword evidence="7" id="KW-1185">Reference proteome</keyword>
<keyword evidence="3" id="KW-0460">Magnesium</keyword>
<evidence type="ECO:0000256" key="4">
    <source>
        <dbReference type="ARBA" id="ARBA00023134"/>
    </source>
</evidence>
<keyword evidence="2" id="KW-0547">Nucleotide-binding</keyword>
<dbReference type="InterPro" id="IPR025121">
    <property type="entry name" value="GTPase_HflX_N"/>
</dbReference>
<feature type="domain" description="Hflx-type G" evidence="5">
    <location>
        <begin position="301"/>
        <end position="428"/>
    </location>
</feature>
<keyword evidence="4" id="KW-0342">GTP-binding</keyword>
<accession>A0ABD2J4R9</accession>
<name>A0ABD2J4R9_9BILA</name>
<dbReference type="GO" id="GO:0005525">
    <property type="term" value="F:GTP binding"/>
    <property type="evidence" value="ECO:0007669"/>
    <property type="project" value="UniProtKB-KW"/>
</dbReference>